<protein>
    <recommendedName>
        <fullName evidence="3 9">Mediator of RNA polymerase II transcription subunit 14</fullName>
    </recommendedName>
    <alternativeName>
        <fullName evidence="8 9">Mediator complex subunit 14</fullName>
    </alternativeName>
</protein>
<keyword evidence="7 9" id="KW-0539">Nucleus</keyword>
<evidence type="ECO:0000256" key="2">
    <source>
        <dbReference type="ARBA" id="ARBA00007813"/>
    </source>
</evidence>
<accession>A0A1L7WCJ1</accession>
<dbReference type="Pfam" id="PF08638">
    <property type="entry name" value="Med14"/>
    <property type="match status" value="1"/>
</dbReference>
<feature type="domain" description="Mediator complex subunit MED14 N-terminal" evidence="11">
    <location>
        <begin position="97"/>
        <end position="308"/>
    </location>
</feature>
<feature type="compositionally biased region" description="Basic and acidic residues" evidence="10">
    <location>
        <begin position="31"/>
        <end position="40"/>
    </location>
</feature>
<feature type="region of interest" description="Disordered" evidence="10">
    <location>
        <begin position="1"/>
        <end position="76"/>
    </location>
</feature>
<dbReference type="GO" id="GO:0070847">
    <property type="term" value="C:core mediator complex"/>
    <property type="evidence" value="ECO:0007669"/>
    <property type="project" value="TreeGrafter"/>
</dbReference>
<evidence type="ECO:0000313" key="12">
    <source>
        <dbReference type="EMBL" id="CZR50513.1"/>
    </source>
</evidence>
<evidence type="ECO:0000256" key="10">
    <source>
        <dbReference type="SAM" id="MobiDB-lite"/>
    </source>
</evidence>
<comment type="subcellular location">
    <subcellularLocation>
        <location evidence="1 9">Nucleus</location>
    </subcellularLocation>
</comment>
<dbReference type="AlphaFoldDB" id="A0A1L7WCJ1"/>
<keyword evidence="6 9" id="KW-0804">Transcription</keyword>
<evidence type="ECO:0000256" key="3">
    <source>
        <dbReference type="ARBA" id="ARBA00019619"/>
    </source>
</evidence>
<evidence type="ECO:0000256" key="5">
    <source>
        <dbReference type="ARBA" id="ARBA00023159"/>
    </source>
</evidence>
<proteinExistence type="inferred from homology"/>
<evidence type="ECO:0000313" key="13">
    <source>
        <dbReference type="Proteomes" id="UP000184330"/>
    </source>
</evidence>
<dbReference type="EMBL" id="FJOG01000001">
    <property type="protein sequence ID" value="CZR50513.1"/>
    <property type="molecule type" value="Genomic_DNA"/>
</dbReference>
<comment type="similarity">
    <text evidence="2 9">Belongs to the Mediator complex subunit 14 family.</text>
</comment>
<organism evidence="12 13">
    <name type="scientific">Phialocephala subalpina</name>
    <dbReference type="NCBI Taxonomy" id="576137"/>
    <lineage>
        <taxon>Eukaryota</taxon>
        <taxon>Fungi</taxon>
        <taxon>Dikarya</taxon>
        <taxon>Ascomycota</taxon>
        <taxon>Pezizomycotina</taxon>
        <taxon>Leotiomycetes</taxon>
        <taxon>Helotiales</taxon>
        <taxon>Mollisiaceae</taxon>
        <taxon>Phialocephala</taxon>
        <taxon>Phialocephala fortinii species complex</taxon>
    </lineage>
</organism>
<feature type="compositionally biased region" description="Polar residues" evidence="10">
    <location>
        <begin position="134"/>
        <end position="149"/>
    </location>
</feature>
<comment type="function">
    <text evidence="9">Component of the Mediator complex, a coactivator involved in the regulated transcription of nearly all RNA polymerase II-dependent genes. Mediator functions as a bridge to convey information from gene-specific regulatory proteins to the basal RNA polymerase II transcription machinery. Mediator is recruited to promoters by direct interactions with regulatory proteins and serves as a scaffold for the assembly of a functional preinitiation complex with RNA polymerase II and the general transcription factors.</text>
</comment>
<feature type="compositionally biased region" description="Low complexity" evidence="10">
    <location>
        <begin position="1108"/>
        <end position="1153"/>
    </location>
</feature>
<evidence type="ECO:0000256" key="1">
    <source>
        <dbReference type="ARBA" id="ARBA00004123"/>
    </source>
</evidence>
<dbReference type="Proteomes" id="UP000184330">
    <property type="component" value="Unassembled WGS sequence"/>
</dbReference>
<comment type="subunit">
    <text evidence="9">Component of the Mediator complex.</text>
</comment>
<evidence type="ECO:0000256" key="7">
    <source>
        <dbReference type="ARBA" id="ARBA00023242"/>
    </source>
</evidence>
<feature type="region of interest" description="Disordered" evidence="10">
    <location>
        <begin position="1102"/>
        <end position="1162"/>
    </location>
</feature>
<name>A0A1L7WCJ1_9HELO</name>
<dbReference type="InterPro" id="IPR013947">
    <property type="entry name" value="Mediator_Med14"/>
</dbReference>
<dbReference type="GO" id="GO:0006357">
    <property type="term" value="P:regulation of transcription by RNA polymerase II"/>
    <property type="evidence" value="ECO:0007669"/>
    <property type="project" value="InterPro"/>
</dbReference>
<evidence type="ECO:0000256" key="4">
    <source>
        <dbReference type="ARBA" id="ARBA00023015"/>
    </source>
</evidence>
<feature type="compositionally biased region" description="Polar residues" evidence="10">
    <location>
        <begin position="1"/>
        <end position="10"/>
    </location>
</feature>
<dbReference type="Pfam" id="PF26204">
    <property type="entry name" value="Med14_fung"/>
    <property type="match status" value="1"/>
</dbReference>
<evidence type="ECO:0000256" key="8">
    <source>
        <dbReference type="ARBA" id="ARBA00032007"/>
    </source>
</evidence>
<keyword evidence="4 9" id="KW-0805">Transcription regulation</keyword>
<sequence>MDQGSRNGSHTNHDRDQRHNGVNGGFYTSEKGQEKGKGRAEPQQNMTPISPTIPNGMNGTFSDHAQNGNGAGNGLAHGMPNRIDQLPPEILHITDGYMPLSLLLSRLAQKSYSGLLATVNDMAQMPSPPPLLNGNASHTSSADDNSPENQAKKKRLLDFVTPTHEAWLKALVITGWSRKAEEVSRAIDIKAHEDREKMHYINAIDLLAGEKRKLILARMPNPDLKTAVPVLTTGKAHWMPDLGYIPPAPLTAKEVLQSLEKLNTLLSIRLNLNDFEAIPPQFKEYTIKSGRATFRVEGEFELDLTIADEDPKSQFWFIDFRFLFTPSAPTLSLRVRNFIENKVNEISLKDGLSGCYKYLHETVLTYKISECKRQAIDLARAKWTDTLRVDGLNRALSVQYWLNRYNGFGSKSWVIIGVHSGKPDDDDPDSSSTSRLFLRWFRDHKEIKDGNIPFDTVNLSIESLLKILTAKHISHIFTAIFDKLILHPIYANKELSFSLTTSANDPSKPELKVQLTNEREICVKIDPISGRFVFSPTNRMIGFYENSLNAPSTDPKDPNRKKIEDPVDKAVRILEFLRYKLLEDDIYSRGMTFGWPKLRERPGIKPNVLSEKVPKNTQSQIWLRRPGWAEDWYLLTCLSTSGARWFLIKLVKRSTPLDPNPNAIGIAAFEKVPINVVWPTINYSFLSALNVYTTAFLSQYANCKYLYDRRVGYQPREGKPSKSLSIPYVCVRLTDLLPQQTRRPWARDYVKLTFQGVEVHATTPDDLAAAAQSLVAATQSSNTSLIQRPSNIKENAVVITEARMTIPLPKAIANLDRKVDPDIAFNPATGTFAFRLRSAVGEPVIPEMKERIVSIERLVQFVQVLQKHEKTLHCETVSLGKIVFLYSHGSPGDSNGEYMATQLPQYRATVDFSTAEKKMKLILEKGNPHIRIADFLGKVLNTTEGLNGVATILALTLPVLKGLNAIENAWDEDALYDRGEAFVSVRAADWYIIRYNLKHTGPNPDSAPVLQKVLFEVRLRERRGDPWWCIQRTNNNPRPKETDNLDDAFKPLWTSNGANWRGMRKSGVAQGSGAEELLVKMDEVVRNFALSDAIIRVREAAGNPTPAPAARQAPTQAPPSRQQQQQQQLQQQRQQPTPNQSQSQSQGRGQQVKRQVEFVEID</sequence>
<dbReference type="STRING" id="576137.A0A1L7WCJ1"/>
<evidence type="ECO:0000256" key="6">
    <source>
        <dbReference type="ARBA" id="ARBA00023163"/>
    </source>
</evidence>
<dbReference type="GO" id="GO:0003712">
    <property type="term" value="F:transcription coregulator activity"/>
    <property type="evidence" value="ECO:0007669"/>
    <property type="project" value="UniProtKB-UniRule"/>
</dbReference>
<dbReference type="PANTHER" id="PTHR12809">
    <property type="entry name" value="MEDIATOR COMPLEX SUBUNIT"/>
    <property type="match status" value="1"/>
</dbReference>
<feature type="region of interest" description="Disordered" evidence="10">
    <location>
        <begin position="126"/>
        <end position="151"/>
    </location>
</feature>
<reference evidence="12 13" key="1">
    <citation type="submission" date="2016-03" db="EMBL/GenBank/DDBJ databases">
        <authorList>
            <person name="Ploux O."/>
        </authorList>
    </citation>
    <scope>NUCLEOTIDE SEQUENCE [LARGE SCALE GENOMIC DNA]</scope>
    <source>
        <strain evidence="12 13">UAMH 11012</strain>
    </source>
</reference>
<evidence type="ECO:0000259" key="11">
    <source>
        <dbReference type="Pfam" id="PF08638"/>
    </source>
</evidence>
<dbReference type="GO" id="GO:0016592">
    <property type="term" value="C:mediator complex"/>
    <property type="evidence" value="ECO:0007669"/>
    <property type="project" value="UniProtKB-UniRule"/>
</dbReference>
<evidence type="ECO:0000256" key="9">
    <source>
        <dbReference type="RuleBase" id="RU365082"/>
    </source>
</evidence>
<dbReference type="OrthoDB" id="205099at2759"/>
<dbReference type="InterPro" id="IPR055122">
    <property type="entry name" value="Med14_N"/>
</dbReference>
<keyword evidence="13" id="KW-1185">Reference proteome</keyword>
<feature type="compositionally biased region" description="Polar residues" evidence="10">
    <location>
        <begin position="42"/>
        <end position="64"/>
    </location>
</feature>
<keyword evidence="5 9" id="KW-0010">Activator</keyword>
<dbReference type="PANTHER" id="PTHR12809:SF2">
    <property type="entry name" value="MEDIATOR OF RNA POLYMERASE II TRANSCRIPTION SUBUNIT 14"/>
    <property type="match status" value="1"/>
</dbReference>
<gene>
    <name evidence="12" type="ORF">PAC_00386</name>
</gene>